<feature type="chain" id="PRO_5046589139" evidence="14">
    <location>
        <begin position="26"/>
        <end position="748"/>
    </location>
</feature>
<comment type="subcellular location">
    <subcellularLocation>
        <location evidence="1 11">Cell outer membrane</location>
        <topology evidence="1 11">Multi-pass membrane protein</topology>
    </subcellularLocation>
</comment>
<dbReference type="CDD" id="cd01347">
    <property type="entry name" value="ligand_gated_channel"/>
    <property type="match status" value="1"/>
</dbReference>
<evidence type="ECO:0000256" key="13">
    <source>
        <dbReference type="SAM" id="MobiDB-lite"/>
    </source>
</evidence>
<feature type="signal peptide" evidence="14">
    <location>
        <begin position="1"/>
        <end position="25"/>
    </location>
</feature>
<protein>
    <submittedName>
        <fullName evidence="17">Hemoglobin/transferrin/lactoferrin receptor protein</fullName>
    </submittedName>
</protein>
<dbReference type="InterPro" id="IPR000531">
    <property type="entry name" value="Beta-barrel_TonB"/>
</dbReference>
<evidence type="ECO:0000256" key="8">
    <source>
        <dbReference type="ARBA" id="ARBA00023136"/>
    </source>
</evidence>
<keyword evidence="9 17" id="KW-0675">Receptor</keyword>
<accession>A0ABU1N0D6</accession>
<evidence type="ECO:0000256" key="2">
    <source>
        <dbReference type="ARBA" id="ARBA00009810"/>
    </source>
</evidence>
<evidence type="ECO:0000313" key="18">
    <source>
        <dbReference type="Proteomes" id="UP001262754"/>
    </source>
</evidence>
<keyword evidence="3 11" id="KW-0813">Transport</keyword>
<evidence type="ECO:0000256" key="7">
    <source>
        <dbReference type="ARBA" id="ARBA00023077"/>
    </source>
</evidence>
<keyword evidence="6 14" id="KW-0732">Signal</keyword>
<comment type="similarity">
    <text evidence="2 11 12">Belongs to the TonB-dependent receptor family.</text>
</comment>
<keyword evidence="18" id="KW-1185">Reference proteome</keyword>
<dbReference type="InterPro" id="IPR036942">
    <property type="entry name" value="Beta-barrel_TonB_sf"/>
</dbReference>
<keyword evidence="8 11" id="KW-0472">Membrane</keyword>
<dbReference type="InterPro" id="IPR037066">
    <property type="entry name" value="Plug_dom_sf"/>
</dbReference>
<evidence type="ECO:0000256" key="9">
    <source>
        <dbReference type="ARBA" id="ARBA00023170"/>
    </source>
</evidence>
<dbReference type="PANTHER" id="PTHR30069:SF29">
    <property type="entry name" value="HEMOGLOBIN AND HEMOGLOBIN-HAPTOGLOBIN-BINDING PROTEIN 1-RELATED"/>
    <property type="match status" value="1"/>
</dbReference>
<evidence type="ECO:0000256" key="11">
    <source>
        <dbReference type="PROSITE-ProRule" id="PRU01360"/>
    </source>
</evidence>
<evidence type="ECO:0000256" key="12">
    <source>
        <dbReference type="RuleBase" id="RU003357"/>
    </source>
</evidence>
<evidence type="ECO:0000256" key="6">
    <source>
        <dbReference type="ARBA" id="ARBA00022729"/>
    </source>
</evidence>
<dbReference type="PANTHER" id="PTHR30069">
    <property type="entry name" value="TONB-DEPENDENT OUTER MEMBRANE RECEPTOR"/>
    <property type="match status" value="1"/>
</dbReference>
<dbReference type="Gene3D" id="2.170.130.10">
    <property type="entry name" value="TonB-dependent receptor, plug domain"/>
    <property type="match status" value="1"/>
</dbReference>
<evidence type="ECO:0000313" key="17">
    <source>
        <dbReference type="EMBL" id="MDR6531555.1"/>
    </source>
</evidence>
<dbReference type="NCBIfam" id="TIGR01785">
    <property type="entry name" value="TonB-hemin"/>
    <property type="match status" value="1"/>
</dbReference>
<dbReference type="NCBIfam" id="TIGR01786">
    <property type="entry name" value="TonB-hemlactrns"/>
    <property type="match status" value="1"/>
</dbReference>
<dbReference type="InterPro" id="IPR039426">
    <property type="entry name" value="TonB-dep_rcpt-like"/>
</dbReference>
<dbReference type="Pfam" id="PF07715">
    <property type="entry name" value="Plug"/>
    <property type="match status" value="1"/>
</dbReference>
<keyword evidence="10 11" id="KW-0998">Cell outer membrane</keyword>
<dbReference type="InterPro" id="IPR011276">
    <property type="entry name" value="TonB_haem/Hb_rcpt"/>
</dbReference>
<comment type="caution">
    <text evidence="17">The sequence shown here is derived from an EMBL/GenBank/DDBJ whole genome shotgun (WGS) entry which is preliminary data.</text>
</comment>
<dbReference type="Gene3D" id="2.40.170.20">
    <property type="entry name" value="TonB-dependent receptor, beta-barrel domain"/>
    <property type="match status" value="1"/>
</dbReference>
<dbReference type="Proteomes" id="UP001262754">
    <property type="component" value="Unassembled WGS sequence"/>
</dbReference>
<sequence length="748" mass="79798">MSRLKLASFAAVSATALLCAQGALAAETAADAVELDKVMVTATRSETKLQDAPVTASVISGQDIEDGLVKDIKDLVRFEPGVSVRSAPARFTAAGASTGRDGNAGFNIRGLEGNRVLILVDGVRVPDGYAFGAQNMGRGDYVDLDTLKSVEIVRGPASALYGSDGLAGSVSYFTKDPSDLLKAGKAFGLRGRVGYASADESWSESLTAAGRAGAWEAMVAYTRRDGQGQKTAGTNDSANTDRTTANPEDNRSNAVLARVVYTLNDQNRFRLTYDHLDRDTDWTVLSAIAKPPLAATSVLGLTAWDKVKRDRVSLDHRFTDGQGLVQSATTTLYYQDSTTRQYSAEDRNTAADRTRDATFDNEVFGAALELHSQAAIGGVTHKIVWGGDASLTRQEGVRDGTIPPAGETFPTRAFPTTDYTLAGVYAQDEIALGPVTLYPAVRFDYYRLEPKTDVLFTANVPASQSESHVSPKLGVVWKATDLVTVFANAAAGFKAPSPSQVNNGFANLASNYRSISNPDLKPETSQTFELGVRLNRPTWNASITGFTGQYDDFIEQVQVRGTFTAADPAVYQYVNQSKAEITGAEARFVTELGGGFTLQGAASYARGNSENNGAKVPLASVDPVKLVAGLSYRDPAGRFGGALNAVHAARKSAGRSGVSCSATILVNGAPQTQTGSDYCWMPKAFTVLDLTAYWNLNDSVTLHGGVFNLTGQTYAWWSDVRGLADNATVKDAYTQPDRNYSVSLAVKF</sequence>
<evidence type="ECO:0000256" key="3">
    <source>
        <dbReference type="ARBA" id="ARBA00022448"/>
    </source>
</evidence>
<dbReference type="PROSITE" id="PS52016">
    <property type="entry name" value="TONB_DEPENDENT_REC_3"/>
    <property type="match status" value="1"/>
</dbReference>
<feature type="compositionally biased region" description="Polar residues" evidence="13">
    <location>
        <begin position="228"/>
        <end position="247"/>
    </location>
</feature>
<evidence type="ECO:0000259" key="15">
    <source>
        <dbReference type="Pfam" id="PF00593"/>
    </source>
</evidence>
<evidence type="ECO:0000256" key="14">
    <source>
        <dbReference type="SAM" id="SignalP"/>
    </source>
</evidence>
<feature type="region of interest" description="Disordered" evidence="13">
    <location>
        <begin position="225"/>
        <end position="250"/>
    </location>
</feature>
<keyword evidence="5 11" id="KW-0812">Transmembrane</keyword>
<dbReference type="EMBL" id="JAVDRL010000006">
    <property type="protein sequence ID" value="MDR6531555.1"/>
    <property type="molecule type" value="Genomic_DNA"/>
</dbReference>
<keyword evidence="7 12" id="KW-0798">TonB box</keyword>
<feature type="domain" description="TonB-dependent receptor plug" evidence="16">
    <location>
        <begin position="49"/>
        <end position="168"/>
    </location>
</feature>
<dbReference type="RefSeq" id="WP_310031555.1">
    <property type="nucleotide sequence ID" value="NZ_JAVDRL010000006.1"/>
</dbReference>
<feature type="domain" description="TonB-dependent receptor-like beta-barrel" evidence="15">
    <location>
        <begin position="263"/>
        <end position="709"/>
    </location>
</feature>
<dbReference type="InterPro" id="IPR010949">
    <property type="entry name" value="TonB_Hb/transfer/lactofer_rcpt"/>
</dbReference>
<dbReference type="SUPFAM" id="SSF56935">
    <property type="entry name" value="Porins"/>
    <property type="match status" value="1"/>
</dbReference>
<keyword evidence="4 11" id="KW-1134">Transmembrane beta strand</keyword>
<gene>
    <name evidence="17" type="ORF">J2800_002302</name>
</gene>
<evidence type="ECO:0000256" key="5">
    <source>
        <dbReference type="ARBA" id="ARBA00022692"/>
    </source>
</evidence>
<reference evidence="17 18" key="1">
    <citation type="submission" date="2023-07" db="EMBL/GenBank/DDBJ databases">
        <title>Sorghum-associated microbial communities from plants grown in Nebraska, USA.</title>
        <authorList>
            <person name="Schachtman D."/>
        </authorList>
    </citation>
    <scope>NUCLEOTIDE SEQUENCE [LARGE SCALE GENOMIC DNA]</scope>
    <source>
        <strain evidence="17 18">DS2154</strain>
    </source>
</reference>
<evidence type="ECO:0000256" key="4">
    <source>
        <dbReference type="ARBA" id="ARBA00022452"/>
    </source>
</evidence>
<evidence type="ECO:0000259" key="16">
    <source>
        <dbReference type="Pfam" id="PF07715"/>
    </source>
</evidence>
<evidence type="ECO:0000256" key="10">
    <source>
        <dbReference type="ARBA" id="ARBA00023237"/>
    </source>
</evidence>
<dbReference type="Pfam" id="PF00593">
    <property type="entry name" value="TonB_dep_Rec_b-barrel"/>
    <property type="match status" value="1"/>
</dbReference>
<dbReference type="InterPro" id="IPR012910">
    <property type="entry name" value="Plug_dom"/>
</dbReference>
<proteinExistence type="inferred from homology"/>
<evidence type="ECO:0000256" key="1">
    <source>
        <dbReference type="ARBA" id="ARBA00004571"/>
    </source>
</evidence>
<organism evidence="17 18">
    <name type="scientific">Caulobacter rhizosphaerae</name>
    <dbReference type="NCBI Taxonomy" id="2010972"/>
    <lineage>
        <taxon>Bacteria</taxon>
        <taxon>Pseudomonadati</taxon>
        <taxon>Pseudomonadota</taxon>
        <taxon>Alphaproteobacteria</taxon>
        <taxon>Caulobacterales</taxon>
        <taxon>Caulobacteraceae</taxon>
        <taxon>Caulobacter</taxon>
    </lineage>
</organism>
<name>A0ABU1N0D6_9CAUL</name>